<evidence type="ECO:0000313" key="4">
    <source>
        <dbReference type="EMBL" id="MBC6464849.1"/>
    </source>
</evidence>
<reference evidence="4 5" key="1">
    <citation type="submission" date="2020-06" db="EMBL/GenBank/DDBJ databases">
        <title>Actinomadura xiongansis sp. nov., isolated from soil of Baiyangdian.</title>
        <authorList>
            <person name="Zhang X."/>
        </authorList>
    </citation>
    <scope>NUCLEOTIDE SEQUENCE [LARGE SCALE GENOMIC DNA]</scope>
    <source>
        <strain evidence="4 5">HBUM206468</strain>
    </source>
</reference>
<sequence length="216" mass="24680">MSPESQAGPRRPGRPAKRQVVIDAARRVFLERGYADASIDLIAAEAGVSKQTIYNNFEGKERLFAAVVQTVQHTVATGPEGTFAERFEVTGDFDRDLRAAFRMMTRLNLSEDIAAFRRLVITEQIRHPELMREWRQPRPALELALTQEIERQTGLGTVDVDDPGLAARQLIILIFNEAVERSQYGLRELPEHEIATIVDDGVDMWMRCYRRDPMRR</sequence>
<comment type="caution">
    <text evidence="4">The sequence shown here is derived from an EMBL/GenBank/DDBJ whole genome shotgun (WGS) entry which is preliminary data.</text>
</comment>
<organism evidence="4 5">
    <name type="scientific">Actinomadura alba</name>
    <dbReference type="NCBI Taxonomy" id="406431"/>
    <lineage>
        <taxon>Bacteria</taxon>
        <taxon>Bacillati</taxon>
        <taxon>Actinomycetota</taxon>
        <taxon>Actinomycetes</taxon>
        <taxon>Streptosporangiales</taxon>
        <taxon>Thermomonosporaceae</taxon>
        <taxon>Actinomadura</taxon>
    </lineage>
</organism>
<keyword evidence="1 2" id="KW-0238">DNA-binding</keyword>
<dbReference type="InterPro" id="IPR009057">
    <property type="entry name" value="Homeodomain-like_sf"/>
</dbReference>
<dbReference type="Pfam" id="PF00440">
    <property type="entry name" value="TetR_N"/>
    <property type="match status" value="1"/>
</dbReference>
<evidence type="ECO:0000256" key="2">
    <source>
        <dbReference type="PROSITE-ProRule" id="PRU00335"/>
    </source>
</evidence>
<feature type="domain" description="HTH tetR-type" evidence="3">
    <location>
        <begin position="15"/>
        <end position="75"/>
    </location>
</feature>
<dbReference type="InterPro" id="IPR050109">
    <property type="entry name" value="HTH-type_TetR-like_transc_reg"/>
</dbReference>
<dbReference type="SUPFAM" id="SSF48498">
    <property type="entry name" value="Tetracyclin repressor-like, C-terminal domain"/>
    <property type="match status" value="1"/>
</dbReference>
<dbReference type="Pfam" id="PF14246">
    <property type="entry name" value="TetR_C_7"/>
    <property type="match status" value="1"/>
</dbReference>
<dbReference type="PRINTS" id="PR00455">
    <property type="entry name" value="HTHTETR"/>
</dbReference>
<dbReference type="PANTHER" id="PTHR30055:SF146">
    <property type="entry name" value="HTH-TYPE TRANSCRIPTIONAL DUAL REGULATOR CECR"/>
    <property type="match status" value="1"/>
</dbReference>
<dbReference type="InterPro" id="IPR036271">
    <property type="entry name" value="Tet_transcr_reg_TetR-rel_C_sf"/>
</dbReference>
<dbReference type="InterPro" id="IPR001647">
    <property type="entry name" value="HTH_TetR"/>
</dbReference>
<accession>A0ABR7LJT3</accession>
<proteinExistence type="predicted"/>
<dbReference type="SUPFAM" id="SSF46689">
    <property type="entry name" value="Homeodomain-like"/>
    <property type="match status" value="1"/>
</dbReference>
<dbReference type="InterPro" id="IPR039536">
    <property type="entry name" value="TetR_C_Proteobacteria"/>
</dbReference>
<evidence type="ECO:0000259" key="3">
    <source>
        <dbReference type="PROSITE" id="PS50977"/>
    </source>
</evidence>
<dbReference type="EMBL" id="JABVEC010000002">
    <property type="protein sequence ID" value="MBC6464849.1"/>
    <property type="molecule type" value="Genomic_DNA"/>
</dbReference>
<dbReference type="PROSITE" id="PS50977">
    <property type="entry name" value="HTH_TETR_2"/>
    <property type="match status" value="1"/>
</dbReference>
<evidence type="ECO:0000256" key="1">
    <source>
        <dbReference type="ARBA" id="ARBA00023125"/>
    </source>
</evidence>
<evidence type="ECO:0000313" key="5">
    <source>
        <dbReference type="Proteomes" id="UP000805614"/>
    </source>
</evidence>
<dbReference type="Gene3D" id="1.10.357.10">
    <property type="entry name" value="Tetracycline Repressor, domain 2"/>
    <property type="match status" value="1"/>
</dbReference>
<feature type="DNA-binding region" description="H-T-H motif" evidence="2">
    <location>
        <begin position="38"/>
        <end position="57"/>
    </location>
</feature>
<gene>
    <name evidence="4" type="ORF">HKK74_04960</name>
</gene>
<dbReference type="PANTHER" id="PTHR30055">
    <property type="entry name" value="HTH-TYPE TRANSCRIPTIONAL REGULATOR RUTR"/>
    <property type="match status" value="1"/>
</dbReference>
<name>A0ABR7LJT3_9ACTN</name>
<keyword evidence="5" id="KW-1185">Reference proteome</keyword>
<dbReference type="RefSeq" id="WP_187241823.1">
    <property type="nucleotide sequence ID" value="NZ_BAAAOK010000008.1"/>
</dbReference>
<dbReference type="Proteomes" id="UP000805614">
    <property type="component" value="Unassembled WGS sequence"/>
</dbReference>
<protein>
    <submittedName>
        <fullName evidence="4">TetR/AcrR family transcriptional regulator</fullName>
    </submittedName>
</protein>